<protein>
    <submittedName>
        <fullName evidence="1">Uncharacterized protein</fullName>
    </submittedName>
</protein>
<organism evidence="1 2">
    <name type="scientific">Entomophthora muscae</name>
    <dbReference type="NCBI Taxonomy" id="34485"/>
    <lineage>
        <taxon>Eukaryota</taxon>
        <taxon>Fungi</taxon>
        <taxon>Fungi incertae sedis</taxon>
        <taxon>Zoopagomycota</taxon>
        <taxon>Entomophthoromycotina</taxon>
        <taxon>Entomophthoromycetes</taxon>
        <taxon>Entomophthorales</taxon>
        <taxon>Entomophthoraceae</taxon>
        <taxon>Entomophthora</taxon>
    </lineage>
</organism>
<reference evidence="1" key="1">
    <citation type="submission" date="2022-04" db="EMBL/GenBank/DDBJ databases">
        <title>Genome of the entomopathogenic fungus Entomophthora muscae.</title>
        <authorList>
            <person name="Elya C."/>
            <person name="Lovett B.R."/>
            <person name="Lee E."/>
            <person name="Macias A.M."/>
            <person name="Hajek A.E."/>
            <person name="De Bivort B.L."/>
            <person name="Kasson M.T."/>
            <person name="De Fine Licht H.H."/>
            <person name="Stajich J.E."/>
        </authorList>
    </citation>
    <scope>NUCLEOTIDE SEQUENCE</scope>
    <source>
        <strain evidence="1">Berkeley</strain>
    </source>
</reference>
<evidence type="ECO:0000313" key="1">
    <source>
        <dbReference type="EMBL" id="KAJ9077174.1"/>
    </source>
</evidence>
<keyword evidence="2" id="KW-1185">Reference proteome</keyword>
<sequence length="105" mass="11792">MDMELPVTPKSMPASTTKLPLDHTSKLFGIVYITLTEVIDTIVPAAGPWSWVDKSMPYLIKLAPILWWALPAQSATCQFPNTSELANQGWFPDILYQPRKEVGFK</sequence>
<name>A0ACC2TRG1_9FUNG</name>
<gene>
    <name evidence="1" type="ORF">DSO57_1019332</name>
</gene>
<dbReference type="EMBL" id="QTSX02002216">
    <property type="protein sequence ID" value="KAJ9077174.1"/>
    <property type="molecule type" value="Genomic_DNA"/>
</dbReference>
<dbReference type="Proteomes" id="UP001165960">
    <property type="component" value="Unassembled WGS sequence"/>
</dbReference>
<accession>A0ACC2TRG1</accession>
<evidence type="ECO:0000313" key="2">
    <source>
        <dbReference type="Proteomes" id="UP001165960"/>
    </source>
</evidence>
<proteinExistence type="predicted"/>
<comment type="caution">
    <text evidence="1">The sequence shown here is derived from an EMBL/GenBank/DDBJ whole genome shotgun (WGS) entry which is preliminary data.</text>
</comment>